<evidence type="ECO:0000256" key="1">
    <source>
        <dbReference type="SAM" id="MobiDB-lite"/>
    </source>
</evidence>
<feature type="region of interest" description="Disordered" evidence="1">
    <location>
        <begin position="301"/>
        <end position="351"/>
    </location>
</feature>
<dbReference type="AlphaFoldDB" id="A0AAW0CCQ6"/>
<feature type="region of interest" description="Disordered" evidence="1">
    <location>
        <begin position="383"/>
        <end position="404"/>
    </location>
</feature>
<proteinExistence type="predicted"/>
<protein>
    <submittedName>
        <fullName evidence="2">Uncharacterized protein</fullName>
    </submittedName>
</protein>
<evidence type="ECO:0000313" key="3">
    <source>
        <dbReference type="Proteomes" id="UP001383192"/>
    </source>
</evidence>
<evidence type="ECO:0000313" key="2">
    <source>
        <dbReference type="EMBL" id="KAK7036395.1"/>
    </source>
</evidence>
<reference evidence="2 3" key="1">
    <citation type="submission" date="2024-01" db="EMBL/GenBank/DDBJ databases">
        <title>A draft genome for a cacao thread blight-causing isolate of Paramarasmius palmivorus.</title>
        <authorList>
            <person name="Baruah I.K."/>
            <person name="Bukari Y."/>
            <person name="Amoako-Attah I."/>
            <person name="Meinhardt L.W."/>
            <person name="Bailey B.A."/>
            <person name="Cohen S.P."/>
        </authorList>
    </citation>
    <scope>NUCLEOTIDE SEQUENCE [LARGE SCALE GENOMIC DNA]</scope>
    <source>
        <strain evidence="2 3">GH-12</strain>
    </source>
</reference>
<feature type="region of interest" description="Disordered" evidence="1">
    <location>
        <begin position="130"/>
        <end position="152"/>
    </location>
</feature>
<organism evidence="2 3">
    <name type="scientific">Paramarasmius palmivorus</name>
    <dbReference type="NCBI Taxonomy" id="297713"/>
    <lineage>
        <taxon>Eukaryota</taxon>
        <taxon>Fungi</taxon>
        <taxon>Dikarya</taxon>
        <taxon>Basidiomycota</taxon>
        <taxon>Agaricomycotina</taxon>
        <taxon>Agaricomycetes</taxon>
        <taxon>Agaricomycetidae</taxon>
        <taxon>Agaricales</taxon>
        <taxon>Marasmiineae</taxon>
        <taxon>Marasmiaceae</taxon>
        <taxon>Paramarasmius</taxon>
    </lineage>
</organism>
<accession>A0AAW0CCQ6</accession>
<comment type="caution">
    <text evidence="2">The sequence shown here is derived from an EMBL/GenBank/DDBJ whole genome shotgun (WGS) entry which is preliminary data.</text>
</comment>
<feature type="compositionally biased region" description="Basic and acidic residues" evidence="1">
    <location>
        <begin position="131"/>
        <end position="145"/>
    </location>
</feature>
<dbReference type="EMBL" id="JAYKXP010000051">
    <property type="protein sequence ID" value="KAK7036395.1"/>
    <property type="molecule type" value="Genomic_DNA"/>
</dbReference>
<sequence length="437" mass="48554">MRIKQTVQLAPVPVVFMLRSRPLPTRSIRLGLRHASTISTTSPSPRPPPHTPTHNSVYIRFTPSFTSPNNTSLPTTLTLIHTLERLFGSITEFTLSAQDKHVTGNSLLVRFRDSESVGRVFSSGLVVSSNAKRDEGQEKGKERGKGKGKKYKDKTQVTLKLNFSPPVLPNRPGGVGLDDLNALGLLHKADYDPTFSPEGSGSGHDMTLTVESTEWPYETYLTPSSSTPKYISTRANSAFVRWHGFGPMSETMRAVVEAKVERIRKQNGDFVSPLEEVREVKEVQVEKVEVEPAYKVEAAPVPEPKLVPTTSAPEHEPTTAPQPEAVPEKSTTKPKAQVQEPEKEEIDPALGKAQINEASQLLESIRTQRDAEQMKKILAKERKRERAMKQKKKEKPLLEEEGSAGLEFAEMSEVKGKEEAKEEGKEGRVKKFLGGWF</sequence>
<name>A0AAW0CCQ6_9AGAR</name>
<gene>
    <name evidence="2" type="ORF">VNI00_011592</name>
</gene>
<keyword evidence="3" id="KW-1185">Reference proteome</keyword>
<dbReference type="Proteomes" id="UP001383192">
    <property type="component" value="Unassembled WGS sequence"/>
</dbReference>